<feature type="coiled-coil region" evidence="1">
    <location>
        <begin position="104"/>
        <end position="131"/>
    </location>
</feature>
<keyword evidence="1" id="KW-0175">Coiled coil</keyword>
<evidence type="ECO:0000256" key="1">
    <source>
        <dbReference type="SAM" id="Coils"/>
    </source>
</evidence>
<accession>A0A644ZLB3</accession>
<gene>
    <name evidence="2" type="ORF">SDC9_88336</name>
</gene>
<sequence length="134" mass="14909">MNTNNPTTGEIVRSLRFCADVNSVCGDACPAHLDEAGCRTVLMQNAADRLESQEREIERLKRENDALYRIGMGRDGVLIPKKEYEPIRFCKVPIADAIPMVEGFAALTARAEQAERKNEELIGKITKLEGGTWT</sequence>
<feature type="coiled-coil region" evidence="1">
    <location>
        <begin position="43"/>
        <end position="70"/>
    </location>
</feature>
<dbReference type="EMBL" id="VSSQ01009453">
    <property type="protein sequence ID" value="MPM41680.1"/>
    <property type="molecule type" value="Genomic_DNA"/>
</dbReference>
<proteinExistence type="predicted"/>
<evidence type="ECO:0000313" key="2">
    <source>
        <dbReference type="EMBL" id="MPM41680.1"/>
    </source>
</evidence>
<comment type="caution">
    <text evidence="2">The sequence shown here is derived from an EMBL/GenBank/DDBJ whole genome shotgun (WGS) entry which is preliminary data.</text>
</comment>
<organism evidence="2">
    <name type="scientific">bioreactor metagenome</name>
    <dbReference type="NCBI Taxonomy" id="1076179"/>
    <lineage>
        <taxon>unclassified sequences</taxon>
        <taxon>metagenomes</taxon>
        <taxon>ecological metagenomes</taxon>
    </lineage>
</organism>
<dbReference type="AlphaFoldDB" id="A0A644ZLB3"/>
<protein>
    <submittedName>
        <fullName evidence="2">Uncharacterized protein</fullName>
    </submittedName>
</protein>
<reference evidence="2" key="1">
    <citation type="submission" date="2019-08" db="EMBL/GenBank/DDBJ databases">
        <authorList>
            <person name="Kucharzyk K."/>
            <person name="Murdoch R.W."/>
            <person name="Higgins S."/>
            <person name="Loffler F."/>
        </authorList>
    </citation>
    <scope>NUCLEOTIDE SEQUENCE</scope>
</reference>
<name>A0A644ZLB3_9ZZZZ</name>